<feature type="transmembrane region" description="Helical" evidence="1">
    <location>
        <begin position="236"/>
        <end position="258"/>
    </location>
</feature>
<comment type="caution">
    <text evidence="2">The sequence shown here is derived from an EMBL/GenBank/DDBJ whole genome shotgun (WGS) entry which is preliminary data.</text>
</comment>
<feature type="transmembrane region" description="Helical" evidence="1">
    <location>
        <begin position="160"/>
        <end position="179"/>
    </location>
</feature>
<feature type="transmembrane region" description="Helical" evidence="1">
    <location>
        <begin position="76"/>
        <end position="96"/>
    </location>
</feature>
<dbReference type="Pfam" id="PF09586">
    <property type="entry name" value="YfhO"/>
    <property type="match status" value="1"/>
</dbReference>
<evidence type="ECO:0000256" key="1">
    <source>
        <dbReference type="SAM" id="Phobius"/>
    </source>
</evidence>
<feature type="transmembrane region" description="Helical" evidence="1">
    <location>
        <begin position="316"/>
        <end position="334"/>
    </location>
</feature>
<keyword evidence="1" id="KW-0472">Membrane</keyword>
<feature type="transmembrane region" description="Helical" evidence="1">
    <location>
        <begin position="380"/>
        <end position="398"/>
    </location>
</feature>
<dbReference type="STRING" id="180332.GCA_000797495_02669"/>
<dbReference type="Proteomes" id="UP000306509">
    <property type="component" value="Unassembled WGS sequence"/>
</dbReference>
<evidence type="ECO:0000313" key="2">
    <source>
        <dbReference type="EMBL" id="TLC98930.1"/>
    </source>
</evidence>
<feature type="transmembrane region" description="Helical" evidence="1">
    <location>
        <begin position="884"/>
        <end position="903"/>
    </location>
</feature>
<feature type="transmembrane region" description="Helical" evidence="1">
    <location>
        <begin position="134"/>
        <end position="153"/>
    </location>
</feature>
<keyword evidence="1" id="KW-1133">Transmembrane helix</keyword>
<organism evidence="2 3">
    <name type="scientific">Robinsoniella peoriensis</name>
    <dbReference type="NCBI Taxonomy" id="180332"/>
    <lineage>
        <taxon>Bacteria</taxon>
        <taxon>Bacillati</taxon>
        <taxon>Bacillota</taxon>
        <taxon>Clostridia</taxon>
        <taxon>Lachnospirales</taxon>
        <taxon>Lachnospiraceae</taxon>
        <taxon>Robinsoniella</taxon>
    </lineage>
</organism>
<reference evidence="2 3" key="1">
    <citation type="journal article" date="2019" name="Anaerobe">
        <title>Detection of Robinsoniella peoriensis in multiple bone samples of a trauma patient.</title>
        <authorList>
            <person name="Schrottner P."/>
            <person name="Hartwich K."/>
            <person name="Bunk B."/>
            <person name="Schober I."/>
            <person name="Helbig S."/>
            <person name="Rudolph W.W."/>
            <person name="Gunzer F."/>
        </authorList>
    </citation>
    <scope>NUCLEOTIDE SEQUENCE [LARGE SCALE GENOMIC DNA]</scope>
    <source>
        <strain evidence="2 3">DSM 106044</strain>
    </source>
</reference>
<name>A0A4U8Q2J4_9FIRM</name>
<sequence>MIQEKNTSSFKTAGILSLIILGACLLIFQSYIFGNETFVFGDIGSDTKQQYLMQYNTIVNHLRNGSFSLWDFNNGFGVNMFGLNLTDPFLMVLYLLGVVFGPEHLASYLVYFQIFKILLAGIAVYYYLSCFSLSEYAKLIAGFMYAFSGFMVVWGQHYQFATVVVFFPLLLLCIEKTLVCKKYKLILAAVSGIIVFGSLYWGYMCLLGGGIYLCFRLIQLNGWKLKEKIMLLFSDGCFMLLGVGMGAINLFPVAALLFGTSARLASTTSLSQRLLASFSLWPKDYYKTALYNLFSSNLQSGSTYSYSGFSNYYEDIHLFLSTLFVILLFQYLFTIHRQNTDKKHKITQYAAVILIAVSIGLKCGSIIFNGFSYEFSRHSFLFMPLFALVSGMMLDRIIKERKLNILGLAAACIGIIAVYGKAYTYLKEAGYGENAFFMLVTGIGMAVVLWLFVQKKWKIPSGNLYLMLVVLLFFNVTSDTALNYKNRDTVKKDDTSYFEGTYHSSVEEALAYLKSIDSSFYRVEKDFISASHSMDSLAQYYHGVSTYNSTQNGNIAAFVDRVWPHLYSLGDINHYQFKNAVHDSDLAALCNVKYILTKTKDLNVDGYQFLREVGDIYIYRNQKTSSLGKFFTKTMDEDAFTAKRSQFDVEGLLSDVLVLDESESQKKSAFRISDKQLKEYQKKKAADLIAYDKIDTSVCQVGNHEITTYDQHFIHLPVNQKSLQKYQRAKLEFTIEVDFPTYVEISTNDDRPYRVYVRKDEPKNIALNILPDTENITIQINEGKVNAKLTNLNAYGYKDSIVYDAEANIEITDPKRDSMITGKIEAPVDGMVMLAIPFEKGWSVYLDGNRQEIKRADYGFIAFETPAGSHEVKIVFEPPLFKEGVIVSIISSIIFISMLVWNIRISRNRKEE</sequence>
<feature type="transmembrane region" description="Helical" evidence="1">
    <location>
        <begin position="185"/>
        <end position="215"/>
    </location>
</feature>
<keyword evidence="3" id="KW-1185">Reference proteome</keyword>
<proteinExistence type="predicted"/>
<feature type="transmembrane region" description="Helical" evidence="1">
    <location>
        <begin position="346"/>
        <end position="368"/>
    </location>
</feature>
<accession>A0A4U8Q2J4</accession>
<gene>
    <name evidence="2" type="ORF">DSM106044_04260</name>
</gene>
<feature type="transmembrane region" description="Helical" evidence="1">
    <location>
        <begin position="405"/>
        <end position="423"/>
    </location>
</feature>
<dbReference type="AlphaFoldDB" id="A0A4U8Q2J4"/>
<dbReference type="InterPro" id="IPR018580">
    <property type="entry name" value="Uncharacterised_YfhO"/>
</dbReference>
<feature type="transmembrane region" description="Helical" evidence="1">
    <location>
        <begin position="12"/>
        <end position="32"/>
    </location>
</feature>
<feature type="transmembrane region" description="Helical" evidence="1">
    <location>
        <begin position="465"/>
        <end position="484"/>
    </location>
</feature>
<dbReference type="PANTHER" id="PTHR38454:SF1">
    <property type="entry name" value="INTEGRAL MEMBRANE PROTEIN"/>
    <property type="match status" value="1"/>
</dbReference>
<evidence type="ECO:0000313" key="3">
    <source>
        <dbReference type="Proteomes" id="UP000306509"/>
    </source>
</evidence>
<protein>
    <submittedName>
        <fullName evidence="2">Putative membrane protein</fullName>
    </submittedName>
</protein>
<dbReference type="RefSeq" id="WP_138003616.1">
    <property type="nucleotide sequence ID" value="NZ_QGQD01000079.1"/>
</dbReference>
<dbReference type="EMBL" id="QGQD01000079">
    <property type="protein sequence ID" value="TLC98930.1"/>
    <property type="molecule type" value="Genomic_DNA"/>
</dbReference>
<dbReference type="PROSITE" id="PS51257">
    <property type="entry name" value="PROKAR_LIPOPROTEIN"/>
    <property type="match status" value="1"/>
</dbReference>
<keyword evidence="1" id="KW-0812">Transmembrane</keyword>
<feature type="transmembrane region" description="Helical" evidence="1">
    <location>
        <begin position="435"/>
        <end position="453"/>
    </location>
</feature>
<dbReference type="PANTHER" id="PTHR38454">
    <property type="entry name" value="INTEGRAL MEMBRANE PROTEIN-RELATED"/>
    <property type="match status" value="1"/>
</dbReference>
<feature type="transmembrane region" description="Helical" evidence="1">
    <location>
        <begin position="108"/>
        <end position="128"/>
    </location>
</feature>